<proteinExistence type="predicted"/>
<evidence type="ECO:0000313" key="1">
    <source>
        <dbReference type="EMBL" id="KKP31722.1"/>
    </source>
</evidence>
<reference evidence="1 2" key="1">
    <citation type="journal article" date="2015" name="Nature">
        <title>rRNA introns, odd ribosomes, and small enigmatic genomes across a large radiation of phyla.</title>
        <authorList>
            <person name="Brown C.T."/>
            <person name="Hug L.A."/>
            <person name="Thomas B.C."/>
            <person name="Sharon I."/>
            <person name="Castelle C.J."/>
            <person name="Singh A."/>
            <person name="Wilkins M.J."/>
            <person name="Williams K.H."/>
            <person name="Banfield J.F."/>
        </authorList>
    </citation>
    <scope>NUCLEOTIDE SEQUENCE [LARGE SCALE GENOMIC DNA]</scope>
</reference>
<protein>
    <submittedName>
        <fullName evidence="1">Uncharacterized protein</fullName>
    </submittedName>
</protein>
<dbReference type="EMBL" id="LBOI01000006">
    <property type="protein sequence ID" value="KKP31722.1"/>
    <property type="molecule type" value="Genomic_DNA"/>
</dbReference>
<accession>A0A0G0BL01</accession>
<dbReference type="Proteomes" id="UP000034803">
    <property type="component" value="Unassembled WGS sequence"/>
</dbReference>
<organism evidence="1 2">
    <name type="scientific">Candidatus Woesebacteria bacterium GW2011_GWC2_31_9</name>
    <dbReference type="NCBI Taxonomy" id="1618586"/>
    <lineage>
        <taxon>Bacteria</taxon>
        <taxon>Candidatus Woeseibacteriota</taxon>
    </lineage>
</organism>
<name>A0A0G0BL01_9BACT</name>
<evidence type="ECO:0000313" key="2">
    <source>
        <dbReference type="Proteomes" id="UP000034803"/>
    </source>
</evidence>
<sequence>MTKFLERSEVIKLRLQGKSYSEIKQIVNVSKSSLSLWLRNVQLTEKQISGLKEKKIRSVERFIKSMKIKRQIRLETYLNNQKHKWLPLSEREEFIAGLFLYSGEGNKVSSNSISISNTDPSVIKFSYYWMQNCLLIPREKIFLKLHLYDDMNIEEETNFWSKEIGIDKKQFKRPYIKKSSRIDIDQKGYGHGTCGVWAFKTEIKENILMALMAILNHYASKMTRL</sequence>
<dbReference type="AlphaFoldDB" id="A0A0G0BL01"/>
<gene>
    <name evidence="1" type="ORF">UR21_C0006G0037</name>
</gene>
<comment type="caution">
    <text evidence="1">The sequence shown here is derived from an EMBL/GenBank/DDBJ whole genome shotgun (WGS) entry which is preliminary data.</text>
</comment>